<evidence type="ECO:0000313" key="3">
    <source>
        <dbReference type="EMBL" id="RWQ95944.1"/>
    </source>
</evidence>
<keyword evidence="1" id="KW-0175">Coiled coil</keyword>
<comment type="caution">
    <text evidence="3">The sequence shown here is derived from an EMBL/GenBank/DDBJ whole genome shotgun (WGS) entry which is preliminary data.</text>
</comment>
<evidence type="ECO:0000313" key="4">
    <source>
        <dbReference type="Proteomes" id="UP000283841"/>
    </source>
</evidence>
<dbReference type="EMBL" id="RCNU01000004">
    <property type="protein sequence ID" value="RWQ95944.1"/>
    <property type="molecule type" value="Genomic_DNA"/>
</dbReference>
<proteinExistence type="predicted"/>
<feature type="region of interest" description="Disordered" evidence="2">
    <location>
        <begin position="1"/>
        <end position="35"/>
    </location>
</feature>
<dbReference type="GeneID" id="39595603"/>
<evidence type="ECO:0000256" key="2">
    <source>
        <dbReference type="SAM" id="MobiDB-lite"/>
    </source>
</evidence>
<dbReference type="AlphaFoldDB" id="A0A443HW35"/>
<dbReference type="RefSeq" id="XP_028485589.1">
    <property type="nucleotide sequence ID" value="XM_028626326.1"/>
</dbReference>
<sequence length="653" mass="71532">MAEPFPRLRPLSPEGALPTPPDSPRKRRRELRESDDASGHISIEHYLYRSDPYRSTSVSNPLPYPLLSKDAPEPVRARVLAYHADILEILRDHGFHDQPAFEVVEDTKPGYPGGEEPVTMLRLLFRLQMVVPRVLGPAKDAIYDFLLTRDIYDVHVEIVHYDLCFKPSLFAIDPNHKAVEAYERAKLGLVEQLNTNLGSSWRVMCLFNFGLTEDKAVPAVVIMVDPGVYCDFAVLEISLRRQVTTEITIEFLPGGMSLSSPEPKQKEAQKSSPGVIFLSRMRCDSRIEMGCSIGVRGERGGGTMGGFVTLTENGLVRKGVLTNYHVVQPPSSADEDVKLLADRHGSAISRPDQTQVDVLYFAEKDIEATLQDANEHVASLEKEVQKLRAEQEEWVAVGARIHPYMETRLGINEKALAETKEKLAVVKSMPLPIGKVLVSSGKSIVSKKIIDWAFVEADSPEVFGSNTMPHIPLKKLPSMYGHHLAVAPEGSVLGPFGKLEKGAYYVKVGRTTGLTAGICNGTLAYCNRPKEDQLRYDEQGNEVNVASNLTEEYVILDKSTGEPMHAQTSFCISGDSGSFVLDNMGQICGLLYGELSGACGPPGGPITETIYVHAGLATSMSDVIQSVQYRTTPRDGNGVATGTPAILGLPGFL</sequence>
<feature type="coiled-coil region" evidence="1">
    <location>
        <begin position="363"/>
        <end position="397"/>
    </location>
</feature>
<gene>
    <name evidence="3" type="ORF">C8Q69DRAFT_224249</name>
</gene>
<organism evidence="3 4">
    <name type="scientific">Byssochlamys spectabilis</name>
    <name type="common">Paecilomyces variotii</name>
    <dbReference type="NCBI Taxonomy" id="264951"/>
    <lineage>
        <taxon>Eukaryota</taxon>
        <taxon>Fungi</taxon>
        <taxon>Dikarya</taxon>
        <taxon>Ascomycota</taxon>
        <taxon>Pezizomycotina</taxon>
        <taxon>Eurotiomycetes</taxon>
        <taxon>Eurotiomycetidae</taxon>
        <taxon>Eurotiales</taxon>
        <taxon>Thermoascaceae</taxon>
        <taxon>Paecilomyces</taxon>
    </lineage>
</organism>
<accession>A0A443HW35</accession>
<evidence type="ECO:0000256" key="1">
    <source>
        <dbReference type="SAM" id="Coils"/>
    </source>
</evidence>
<reference evidence="3 4" key="1">
    <citation type="journal article" date="2018" name="Front. Microbiol.">
        <title>Genomic and genetic insights into a cosmopolitan fungus, Paecilomyces variotii (Eurotiales).</title>
        <authorList>
            <person name="Urquhart A.S."/>
            <person name="Mondo S.J."/>
            <person name="Makela M.R."/>
            <person name="Hane J.K."/>
            <person name="Wiebenga A."/>
            <person name="He G."/>
            <person name="Mihaltcheva S."/>
            <person name="Pangilinan J."/>
            <person name="Lipzen A."/>
            <person name="Barry K."/>
            <person name="de Vries R.P."/>
            <person name="Grigoriev I.V."/>
            <person name="Idnurm A."/>
        </authorList>
    </citation>
    <scope>NUCLEOTIDE SEQUENCE [LARGE SCALE GENOMIC DNA]</scope>
    <source>
        <strain evidence="3 4">CBS 101075</strain>
    </source>
</reference>
<protein>
    <submittedName>
        <fullName evidence="3">Uncharacterized protein</fullName>
    </submittedName>
</protein>
<dbReference type="VEuPathDB" id="FungiDB:C8Q69DRAFT_224249"/>
<dbReference type="Proteomes" id="UP000283841">
    <property type="component" value="Unassembled WGS sequence"/>
</dbReference>
<name>A0A443HW35_BYSSP</name>
<keyword evidence="4" id="KW-1185">Reference proteome</keyword>